<protein>
    <submittedName>
        <fullName evidence="2">Uncharacterized protein</fullName>
    </submittedName>
</protein>
<feature type="compositionally biased region" description="Polar residues" evidence="1">
    <location>
        <begin position="29"/>
        <end position="39"/>
    </location>
</feature>
<feature type="compositionally biased region" description="Polar residues" evidence="1">
    <location>
        <begin position="1"/>
        <end position="19"/>
    </location>
</feature>
<sequence length="78" mass="8467">NTGKYCDTNTSTETVSSLVDRNLSPKANLDQSSSLIDSTGQEEESQAVTLLNDVLKDYGNFNESSTDDVFAKVVRTDS</sequence>
<dbReference type="EMBL" id="HACG01004361">
    <property type="protein sequence ID" value="CEK51226.1"/>
    <property type="molecule type" value="Transcribed_RNA"/>
</dbReference>
<dbReference type="AlphaFoldDB" id="A0A0B6Y5V6"/>
<reference evidence="2" key="1">
    <citation type="submission" date="2014-12" db="EMBL/GenBank/DDBJ databases">
        <title>Insight into the proteome of Arion vulgaris.</title>
        <authorList>
            <person name="Aradska J."/>
            <person name="Bulat T."/>
            <person name="Smidak R."/>
            <person name="Sarate P."/>
            <person name="Gangsoo J."/>
            <person name="Sialana F."/>
            <person name="Bilban M."/>
            <person name="Lubec G."/>
        </authorList>
    </citation>
    <scope>NUCLEOTIDE SEQUENCE</scope>
    <source>
        <tissue evidence="2">Skin</tissue>
    </source>
</reference>
<proteinExistence type="predicted"/>
<gene>
    <name evidence="2" type="primary">ORF12870</name>
</gene>
<organism evidence="2">
    <name type="scientific">Arion vulgaris</name>
    <dbReference type="NCBI Taxonomy" id="1028688"/>
    <lineage>
        <taxon>Eukaryota</taxon>
        <taxon>Metazoa</taxon>
        <taxon>Spiralia</taxon>
        <taxon>Lophotrochozoa</taxon>
        <taxon>Mollusca</taxon>
        <taxon>Gastropoda</taxon>
        <taxon>Heterobranchia</taxon>
        <taxon>Euthyneura</taxon>
        <taxon>Panpulmonata</taxon>
        <taxon>Eupulmonata</taxon>
        <taxon>Stylommatophora</taxon>
        <taxon>Helicina</taxon>
        <taxon>Arionoidea</taxon>
        <taxon>Arionidae</taxon>
        <taxon>Arion</taxon>
    </lineage>
</organism>
<feature type="non-terminal residue" evidence="2">
    <location>
        <position position="78"/>
    </location>
</feature>
<feature type="non-terminal residue" evidence="2">
    <location>
        <position position="1"/>
    </location>
</feature>
<feature type="region of interest" description="Disordered" evidence="1">
    <location>
        <begin position="1"/>
        <end position="43"/>
    </location>
</feature>
<evidence type="ECO:0000313" key="2">
    <source>
        <dbReference type="EMBL" id="CEK51226.1"/>
    </source>
</evidence>
<accession>A0A0B6Y5V6</accession>
<name>A0A0B6Y5V6_9EUPU</name>
<evidence type="ECO:0000256" key="1">
    <source>
        <dbReference type="SAM" id="MobiDB-lite"/>
    </source>
</evidence>